<accession>A0AAD9ST12</accession>
<feature type="compositionally biased region" description="Basic and acidic residues" evidence="2">
    <location>
        <begin position="739"/>
        <end position="750"/>
    </location>
</feature>
<protein>
    <recommendedName>
        <fullName evidence="4">Ubiquitin-like domain-containing protein</fullName>
    </recommendedName>
</protein>
<keyword evidence="1" id="KW-0175">Coiled coil</keyword>
<evidence type="ECO:0000313" key="6">
    <source>
        <dbReference type="Proteomes" id="UP001265746"/>
    </source>
</evidence>
<feature type="compositionally biased region" description="Acidic residues" evidence="2">
    <location>
        <begin position="438"/>
        <end position="447"/>
    </location>
</feature>
<feature type="region of interest" description="Disordered" evidence="2">
    <location>
        <begin position="374"/>
        <end position="448"/>
    </location>
</feature>
<feature type="compositionally biased region" description="Polar residues" evidence="2">
    <location>
        <begin position="635"/>
        <end position="645"/>
    </location>
</feature>
<feature type="signal peptide" evidence="3">
    <location>
        <begin position="1"/>
        <end position="26"/>
    </location>
</feature>
<dbReference type="PANTHER" id="PTHR38886:SF1">
    <property type="entry name" value="NACHT-NTPASE AND P-LOOP NTPASES N-TERMINAL DOMAIN-CONTAINING PROTEIN"/>
    <property type="match status" value="1"/>
</dbReference>
<name>A0AAD9ST12_PHOAM</name>
<dbReference type="InterPro" id="IPR054464">
    <property type="entry name" value="ULD_fung"/>
</dbReference>
<feature type="coiled-coil region" evidence="1">
    <location>
        <begin position="874"/>
        <end position="901"/>
    </location>
</feature>
<evidence type="ECO:0000259" key="4">
    <source>
        <dbReference type="Pfam" id="PF22893"/>
    </source>
</evidence>
<comment type="caution">
    <text evidence="5">The sequence shown here is derived from an EMBL/GenBank/DDBJ whole genome shotgun (WGS) entry which is preliminary data.</text>
</comment>
<dbReference type="PANTHER" id="PTHR38886">
    <property type="entry name" value="SESA DOMAIN-CONTAINING PROTEIN"/>
    <property type="match status" value="1"/>
</dbReference>
<feature type="region of interest" description="Disordered" evidence="2">
    <location>
        <begin position="735"/>
        <end position="779"/>
    </location>
</feature>
<dbReference type="Proteomes" id="UP001265746">
    <property type="component" value="Unassembled WGS sequence"/>
</dbReference>
<dbReference type="EMBL" id="JAUJFL010000001">
    <property type="protein sequence ID" value="KAK2615142.1"/>
    <property type="molecule type" value="Genomic_DNA"/>
</dbReference>
<feature type="chain" id="PRO_5042113776" description="Ubiquitin-like domain-containing protein" evidence="3">
    <location>
        <begin position="27"/>
        <end position="960"/>
    </location>
</feature>
<organism evidence="5 6">
    <name type="scientific">Phomopsis amygdali</name>
    <name type="common">Fusicoccum amygdali</name>
    <dbReference type="NCBI Taxonomy" id="1214568"/>
    <lineage>
        <taxon>Eukaryota</taxon>
        <taxon>Fungi</taxon>
        <taxon>Dikarya</taxon>
        <taxon>Ascomycota</taxon>
        <taxon>Pezizomycotina</taxon>
        <taxon>Sordariomycetes</taxon>
        <taxon>Sordariomycetidae</taxon>
        <taxon>Diaporthales</taxon>
        <taxon>Diaporthaceae</taxon>
        <taxon>Diaporthe</taxon>
    </lineage>
</organism>
<evidence type="ECO:0000256" key="3">
    <source>
        <dbReference type="SAM" id="SignalP"/>
    </source>
</evidence>
<keyword evidence="6" id="KW-1185">Reference proteome</keyword>
<gene>
    <name evidence="5" type="ORF">N8I77_001918</name>
</gene>
<evidence type="ECO:0000313" key="5">
    <source>
        <dbReference type="EMBL" id="KAK2615142.1"/>
    </source>
</evidence>
<sequence>MAFAPSFGSFGDFLSIAILIKDIVLALDDCRGSSNKYQELKQGLEILGETIRHVEHAYQNPTLVVSRDTSTTAIRIISRIHQCLADFNSQKLQKYATSLSPGGSGNPLKDVARKIQFKFDEKDIENFQREIIGYNMLLTTLMEVSTMHTIERNNDNTTKQISAIASQTQELQQQNGRNSRYLVNFGKKVFARLNFLSRLATDIQKSTTQVLSLVFTISTGVAELRSMIMKIEWPLGGEHFILEDATGRAFPIPLKTVTSWDLFEYILQEHFKGRTGAHRVLRRRYLLSERTTSTDVERTTAWENAFRPYQRIDMSIMCKAAATEIDLDQSSTCPFCGRMSTSGMDVQVKCQNCNMFYRRIVNLEEDEDSLMAAPMPPQQQRAPQFGQPSFGPTPPQDLWRKRRRSRDSESEGEGTCNECHRPKRSKHQGNNKRKAVDEAESGSDEEDYRGLSRITLVSRRKRLKESKNAFADFWATDTNGVSFTAYAQESSPMPAAHSQDLPDRRLLWSRPEDGWKWPEKAIGENAALKPGVDSENPFSDSGISSPAQSEQSPRASGEKDDGNPSDDHKSSSRNEEPSGTSDAIYQYRERKPSPSRPYHYYPESTQRPSTRAHYSRYASTYSTPPPLSPRYSSHGYYSTSSIRDYTSTKDKNQYKNVKPGGTTSADPERSSWRRYRRSSYSYYREDDDAHNHEDEDVYVEANGVTYVIPAKSKSKRHHYIRDDDSESYGVFSRFPAYPDGHKSPRHAAEPRRRRAAHSVAAQPKAPPAKAPLVKSKATDADAKRHGIPAGYSLKNWDPDEEPIFLLGSVFDANTLGKWIYDWTVYTHGVATPVSEMAGELWLLLIQMAGKKKRGEETVPRIRLLDNRELVEEFIESGDRLLNKLRKVLKNCEEQMLSAAKNEAKETRSAPLASKSGTEFVKTLFGRERELEKTERFMQSVRLWNMRFDANCEDIVNRPTQ</sequence>
<feature type="domain" description="Ubiquitin-like" evidence="4">
    <location>
        <begin position="239"/>
        <end position="317"/>
    </location>
</feature>
<dbReference type="AlphaFoldDB" id="A0AAD9ST12"/>
<keyword evidence="3" id="KW-0732">Signal</keyword>
<feature type="region of interest" description="Disordered" evidence="2">
    <location>
        <begin position="518"/>
        <end position="675"/>
    </location>
</feature>
<feature type="compositionally biased region" description="Basic and acidic residues" evidence="2">
    <location>
        <begin position="556"/>
        <end position="576"/>
    </location>
</feature>
<evidence type="ECO:0000256" key="1">
    <source>
        <dbReference type="SAM" id="Coils"/>
    </source>
</evidence>
<reference evidence="5" key="1">
    <citation type="submission" date="2023-06" db="EMBL/GenBank/DDBJ databases">
        <authorList>
            <person name="Noh H."/>
        </authorList>
    </citation>
    <scope>NUCLEOTIDE SEQUENCE</scope>
    <source>
        <strain evidence="5">DUCC20226</strain>
    </source>
</reference>
<feature type="compositionally biased region" description="Polar residues" evidence="2">
    <location>
        <begin position="536"/>
        <end position="554"/>
    </location>
</feature>
<evidence type="ECO:0000256" key="2">
    <source>
        <dbReference type="SAM" id="MobiDB-lite"/>
    </source>
</evidence>
<dbReference type="Pfam" id="PF22893">
    <property type="entry name" value="ULD_2"/>
    <property type="match status" value="1"/>
</dbReference>
<proteinExistence type="predicted"/>
<feature type="compositionally biased region" description="Basic residues" evidence="2">
    <location>
        <begin position="421"/>
        <end position="433"/>
    </location>
</feature>